<dbReference type="Pfam" id="PF14375">
    <property type="entry name" value="Cys_rich_CWC"/>
    <property type="match status" value="1"/>
</dbReference>
<gene>
    <name evidence="1" type="ORF">ABNX05_18555</name>
</gene>
<dbReference type="InterPro" id="IPR032720">
    <property type="entry name" value="Cys_rich_CWC"/>
</dbReference>
<evidence type="ECO:0000313" key="2">
    <source>
        <dbReference type="Proteomes" id="UP001478862"/>
    </source>
</evidence>
<dbReference type="Proteomes" id="UP001478862">
    <property type="component" value="Unassembled WGS sequence"/>
</dbReference>
<protein>
    <submittedName>
        <fullName evidence="1">Cysteine-rich CWC family protein</fullName>
    </submittedName>
</protein>
<sequence length="61" mass="7108">MNENRCPLCAQENHCGIVKGQKDCWCMTESFPKEIFEAVPKEQCICQKCLDTYKKDESFKT</sequence>
<accession>A0ABV1MWV8</accession>
<comment type="caution">
    <text evidence="1">The sequence shown here is derived from an EMBL/GenBank/DDBJ whole genome shotgun (WGS) entry which is preliminary data.</text>
</comment>
<keyword evidence="2" id="KW-1185">Reference proteome</keyword>
<proteinExistence type="predicted"/>
<name>A0ABV1MWV8_9BACI</name>
<dbReference type="RefSeq" id="WP_349661063.1">
    <property type="nucleotide sequence ID" value="NZ_JBEGDG010000016.1"/>
</dbReference>
<organism evidence="1 2">
    <name type="scientific">Lysinibacillus zambalensis</name>
    <dbReference type="NCBI Taxonomy" id="3160866"/>
    <lineage>
        <taxon>Bacteria</taxon>
        <taxon>Bacillati</taxon>
        <taxon>Bacillota</taxon>
        <taxon>Bacilli</taxon>
        <taxon>Bacillales</taxon>
        <taxon>Bacillaceae</taxon>
        <taxon>Lysinibacillus</taxon>
    </lineage>
</organism>
<reference evidence="1 2" key="1">
    <citation type="submission" date="2024-06" db="EMBL/GenBank/DDBJ databases">
        <title>Lysinibacillus zambalefons sp. nov., a Novel Firmicute Isolated from the Poon Bato Zambales Hyperalkaline Spring.</title>
        <authorList>
            <person name="Aja J.A."/>
            <person name="Lazaro J.E.H."/>
            <person name="Llorin L.D."/>
            <person name="Lim K.R."/>
            <person name="Teodosio J."/>
            <person name="Dalisay D.S."/>
        </authorList>
    </citation>
    <scope>NUCLEOTIDE SEQUENCE [LARGE SCALE GENOMIC DNA]</scope>
    <source>
        <strain evidence="1 2">M3</strain>
    </source>
</reference>
<evidence type="ECO:0000313" key="1">
    <source>
        <dbReference type="EMBL" id="MEQ6356629.1"/>
    </source>
</evidence>
<dbReference type="EMBL" id="JBEGDG010000016">
    <property type="protein sequence ID" value="MEQ6356629.1"/>
    <property type="molecule type" value="Genomic_DNA"/>
</dbReference>